<dbReference type="GO" id="GO:0030286">
    <property type="term" value="C:dynein complex"/>
    <property type="evidence" value="ECO:0007669"/>
    <property type="project" value="InterPro"/>
</dbReference>
<keyword evidence="3" id="KW-1185">Reference proteome</keyword>
<organism evidence="2 3">
    <name type="scientific">Eptatretus burgeri</name>
    <name type="common">Inshore hagfish</name>
    <dbReference type="NCBI Taxonomy" id="7764"/>
    <lineage>
        <taxon>Eukaryota</taxon>
        <taxon>Metazoa</taxon>
        <taxon>Chordata</taxon>
        <taxon>Craniata</taxon>
        <taxon>Vertebrata</taxon>
        <taxon>Cyclostomata</taxon>
        <taxon>Myxini</taxon>
        <taxon>Myxiniformes</taxon>
        <taxon>Myxinidae</taxon>
        <taxon>Eptatretinae</taxon>
        <taxon>Eptatretus</taxon>
    </lineage>
</organism>
<reference evidence="2" key="2">
    <citation type="submission" date="2025-09" db="UniProtKB">
        <authorList>
            <consortium name="Ensembl"/>
        </authorList>
    </citation>
    <scope>IDENTIFICATION</scope>
</reference>
<dbReference type="GO" id="GO:0007018">
    <property type="term" value="P:microtubule-based movement"/>
    <property type="evidence" value="ECO:0007669"/>
    <property type="project" value="InterPro"/>
</dbReference>
<dbReference type="OMA" id="HCEVEPK"/>
<dbReference type="Gene3D" id="1.20.920.20">
    <property type="match status" value="1"/>
</dbReference>
<dbReference type="GO" id="GO:0045505">
    <property type="term" value="F:dynein intermediate chain binding"/>
    <property type="evidence" value="ECO:0007669"/>
    <property type="project" value="InterPro"/>
</dbReference>
<dbReference type="PANTHER" id="PTHR45703">
    <property type="entry name" value="DYNEIN HEAVY CHAIN"/>
    <property type="match status" value="1"/>
</dbReference>
<feature type="domain" description="Dynein heavy chain coiled coil stalk" evidence="1">
    <location>
        <begin position="55"/>
        <end position="286"/>
    </location>
</feature>
<reference evidence="2" key="1">
    <citation type="submission" date="2025-08" db="UniProtKB">
        <authorList>
            <consortium name="Ensembl"/>
        </authorList>
    </citation>
    <scope>IDENTIFICATION</scope>
</reference>
<dbReference type="AlphaFoldDB" id="A0A8C4QW83"/>
<dbReference type="GO" id="GO:0051959">
    <property type="term" value="F:dynein light intermediate chain binding"/>
    <property type="evidence" value="ECO:0007669"/>
    <property type="project" value="InterPro"/>
</dbReference>
<name>A0A8C4QW83_EPTBU</name>
<evidence type="ECO:0000313" key="3">
    <source>
        <dbReference type="Proteomes" id="UP000694388"/>
    </source>
</evidence>
<dbReference type="Pfam" id="PF12777">
    <property type="entry name" value="MT"/>
    <property type="match status" value="1"/>
</dbReference>
<protein>
    <recommendedName>
        <fullName evidence="1">Dynein heavy chain coiled coil stalk domain-containing protein</fullName>
    </recommendedName>
</protein>
<dbReference type="GeneTree" id="ENSGT00940000154076"/>
<evidence type="ECO:0000259" key="1">
    <source>
        <dbReference type="Pfam" id="PF12777"/>
    </source>
</evidence>
<accession>A0A8C4QW83</accession>
<dbReference type="Proteomes" id="UP000694388">
    <property type="component" value="Unplaced"/>
</dbReference>
<proteinExistence type="predicted"/>
<evidence type="ECO:0000313" key="2">
    <source>
        <dbReference type="Ensembl" id="ENSEBUP00000020471.1"/>
    </source>
</evidence>
<dbReference type="InterPro" id="IPR024743">
    <property type="entry name" value="Dynein_HC_stalk"/>
</dbReference>
<dbReference type="PANTHER" id="PTHR45703:SF4">
    <property type="entry name" value="DYNEIN AXONEMAL HEAVY CHAIN 17"/>
    <property type="match status" value="1"/>
</dbReference>
<sequence length="306" mass="34344">MIFEISVPKLVLITLHISSKKKFLKFVVQCYLCCPNYRTLAHHPPNDNYVPSLFTILQVEELKLQLASQDEELQQKTAAADKLISIVAMETEKMMREKAAADEEENRVASFAADVTHKQRECEQDLEKAEPALVAAQEALNTLNKGNLTELKTFGKPPRAVANVASAVMVLMAHNGHVPRDRSWKAAKVMMAKTDSFLDSLVHFDKENIHESCLKALQPYLQDPDFDPKLIQSKSLAAAGLCSWVVNIVRFHQVHCEVEPKRQTLNKANAELAYALNKLDKVKARVLVGTFGCAVREIHVLTYLII</sequence>
<dbReference type="InterPro" id="IPR026983">
    <property type="entry name" value="DHC"/>
</dbReference>
<dbReference type="Ensembl" id="ENSEBUT00000021046.1">
    <property type="protein sequence ID" value="ENSEBUP00000020471.1"/>
    <property type="gene ID" value="ENSEBUG00000012686.1"/>
</dbReference>